<comment type="subcellular location">
    <subcellularLocation>
        <location evidence="1">Cytoplasmic vesicle membrane</location>
    </subcellularLocation>
</comment>
<keyword evidence="6" id="KW-0968">Cytoplasmic vesicle</keyword>
<dbReference type="PROSITE" id="PS50002">
    <property type="entry name" value="SH3"/>
    <property type="match status" value="1"/>
</dbReference>
<dbReference type="GO" id="GO:0016197">
    <property type="term" value="P:endosomal transport"/>
    <property type="evidence" value="ECO:0007669"/>
    <property type="project" value="TreeGrafter"/>
</dbReference>
<evidence type="ECO:0000256" key="4">
    <source>
        <dbReference type="ARBA" id="ARBA00022927"/>
    </source>
</evidence>
<dbReference type="SUPFAM" id="SSF50044">
    <property type="entry name" value="SH3-domain"/>
    <property type="match status" value="1"/>
</dbReference>
<evidence type="ECO:0000256" key="2">
    <source>
        <dbReference type="ARBA" id="ARBA00010883"/>
    </source>
</evidence>
<proteinExistence type="inferred from homology"/>
<evidence type="ECO:0000256" key="7">
    <source>
        <dbReference type="PROSITE-ProRule" id="PRU00192"/>
    </source>
</evidence>
<evidence type="ECO:0000256" key="5">
    <source>
        <dbReference type="ARBA" id="ARBA00023136"/>
    </source>
</evidence>
<dbReference type="Gene3D" id="2.30.30.40">
    <property type="entry name" value="SH3 Domains"/>
    <property type="match status" value="1"/>
</dbReference>
<evidence type="ECO:0000313" key="11">
    <source>
        <dbReference type="Ensembl" id="ENSCCRP00015090391.1"/>
    </source>
</evidence>
<keyword evidence="4" id="KW-0653">Protein transport</keyword>
<evidence type="ECO:0000256" key="6">
    <source>
        <dbReference type="ARBA" id="ARBA00023329"/>
    </source>
</evidence>
<dbReference type="PANTHER" id="PTHR45827:SF2">
    <property type="entry name" value="SORTING NEXIN-9"/>
    <property type="match status" value="1"/>
</dbReference>
<dbReference type="InterPro" id="IPR036028">
    <property type="entry name" value="SH3-like_dom_sf"/>
</dbReference>
<feature type="domain" description="SH3" evidence="9">
    <location>
        <begin position="1"/>
        <end position="44"/>
    </location>
</feature>
<dbReference type="PANTHER" id="PTHR45827">
    <property type="entry name" value="SORTING NEXIN"/>
    <property type="match status" value="1"/>
</dbReference>
<dbReference type="GO" id="GO:0000281">
    <property type="term" value="P:mitotic cytokinesis"/>
    <property type="evidence" value="ECO:0007669"/>
    <property type="project" value="InterPro"/>
</dbReference>
<dbReference type="GO" id="GO:0006886">
    <property type="term" value="P:intracellular protein transport"/>
    <property type="evidence" value="ECO:0007669"/>
    <property type="project" value="InterPro"/>
</dbReference>
<dbReference type="GO" id="GO:0005886">
    <property type="term" value="C:plasma membrane"/>
    <property type="evidence" value="ECO:0007669"/>
    <property type="project" value="TreeGrafter"/>
</dbReference>
<dbReference type="GO" id="GO:0035091">
    <property type="term" value="F:phosphatidylinositol binding"/>
    <property type="evidence" value="ECO:0007669"/>
    <property type="project" value="InterPro"/>
</dbReference>
<organism evidence="11 12">
    <name type="scientific">Cyprinus carpio</name>
    <name type="common">Common carp</name>
    <dbReference type="NCBI Taxonomy" id="7962"/>
    <lineage>
        <taxon>Eukaryota</taxon>
        <taxon>Metazoa</taxon>
        <taxon>Chordata</taxon>
        <taxon>Craniata</taxon>
        <taxon>Vertebrata</taxon>
        <taxon>Euteleostomi</taxon>
        <taxon>Actinopterygii</taxon>
        <taxon>Neopterygii</taxon>
        <taxon>Teleostei</taxon>
        <taxon>Ostariophysi</taxon>
        <taxon>Cypriniformes</taxon>
        <taxon>Cyprinidae</taxon>
        <taxon>Cyprininae</taxon>
        <taxon>Cyprinus</taxon>
    </lineage>
</organism>
<evidence type="ECO:0000256" key="8">
    <source>
        <dbReference type="SAM" id="MobiDB-lite"/>
    </source>
</evidence>
<dbReference type="Pfam" id="PF10456">
    <property type="entry name" value="BAR_3_WASP_bdg"/>
    <property type="match status" value="2"/>
</dbReference>
<evidence type="ECO:0000259" key="9">
    <source>
        <dbReference type="PROSITE" id="PS50002"/>
    </source>
</evidence>
<dbReference type="InterPro" id="IPR001683">
    <property type="entry name" value="PX_dom"/>
</dbReference>
<dbReference type="Pfam" id="PF14604">
    <property type="entry name" value="SH3_9"/>
    <property type="match status" value="1"/>
</dbReference>
<protein>
    <submittedName>
        <fullName evidence="11">Sorting nexin 9a</fullName>
    </submittedName>
</protein>
<dbReference type="FunFam" id="3.30.1520.10:FF:000004">
    <property type="entry name" value="Sorting nexin"/>
    <property type="match status" value="1"/>
</dbReference>
<dbReference type="AlphaFoldDB" id="A0A8C1Y3Q5"/>
<dbReference type="CDD" id="cd07285">
    <property type="entry name" value="PX_SNX9"/>
    <property type="match status" value="1"/>
</dbReference>
<dbReference type="Pfam" id="PF00787">
    <property type="entry name" value="PX"/>
    <property type="match status" value="1"/>
</dbReference>
<dbReference type="GO" id="GO:0036089">
    <property type="term" value="P:cleavage furrow formation"/>
    <property type="evidence" value="ECO:0007669"/>
    <property type="project" value="TreeGrafter"/>
</dbReference>
<keyword evidence="4" id="KW-0813">Transport</keyword>
<evidence type="ECO:0000259" key="10">
    <source>
        <dbReference type="PROSITE" id="PS50195"/>
    </source>
</evidence>
<dbReference type="Gene3D" id="1.20.1270.60">
    <property type="entry name" value="Arfaptin homology (AH) domain/BAR domain"/>
    <property type="match status" value="1"/>
</dbReference>
<sequence length="474" mass="54696">ELSVQEGEILTVTNQNVGGGWVEARNSRGNVGLVPEDYIEFRFSVCYFITACDGDGDCCHVTVGSIYSFDEEWDDDSDDGKSTVGYGGSQMEEGGTMQRGGAHSTMKISLNKFPGFSKTPNPEVYLLTKSIAKGNDKLPIYAGEVGPVWLYPQIQLDCVVADPKKGSKMYGLKSYIEYQITPNTTNRPVNHRYKHFDWLYERLVEKFACALPIPCLPDKQVTGRFEEEFIKMRMERLQGWMSRMCRHPVISNSEVLQLFLNYRDEKEWKLGKRKAEKDEFVGVKIFSTIDQELPELDPGQVEQKYEMYSQFTRSMDNSVKELLAVGHLHWKRCTGREFAYYISSSPYLSICFNKITFVYQPKKDLHFLMETNNEYKGLLGCFPDTIAVHKAAIDKVKEADHLVTMNKISQQDKHIMEKNLSTMSYALQAEMNHFHSNRIYDYNRLMQFYLEEQVKFYETIAEKLKKALGQYTTM</sequence>
<dbReference type="Gene3D" id="3.30.1520.10">
    <property type="entry name" value="Phox-like domain"/>
    <property type="match status" value="1"/>
</dbReference>
<keyword evidence="3 7" id="KW-0728">SH3 domain</keyword>
<evidence type="ECO:0000313" key="12">
    <source>
        <dbReference type="Proteomes" id="UP000694700"/>
    </source>
</evidence>
<dbReference type="InterPro" id="IPR019497">
    <property type="entry name" value="Sorting_nexin_WASP-bd-dom"/>
</dbReference>
<keyword evidence="5" id="KW-0472">Membrane</keyword>
<feature type="domain" description="PX" evidence="10">
    <location>
        <begin position="156"/>
        <end position="266"/>
    </location>
</feature>
<dbReference type="InterPro" id="IPR001452">
    <property type="entry name" value="SH3_domain"/>
</dbReference>
<accession>A0A8C1Y3Q5</accession>
<evidence type="ECO:0000256" key="3">
    <source>
        <dbReference type="ARBA" id="ARBA00022443"/>
    </source>
</evidence>
<feature type="region of interest" description="Disordered" evidence="8">
    <location>
        <begin position="74"/>
        <end position="101"/>
    </location>
</feature>
<dbReference type="InterPro" id="IPR027267">
    <property type="entry name" value="AH/BAR_dom_sf"/>
</dbReference>
<dbReference type="GO" id="GO:0097320">
    <property type="term" value="P:plasma membrane tubulation"/>
    <property type="evidence" value="ECO:0007669"/>
    <property type="project" value="TreeGrafter"/>
</dbReference>
<dbReference type="Proteomes" id="UP000694700">
    <property type="component" value="Unplaced"/>
</dbReference>
<dbReference type="GO" id="GO:0030659">
    <property type="term" value="C:cytoplasmic vesicle membrane"/>
    <property type="evidence" value="ECO:0007669"/>
    <property type="project" value="UniProtKB-SubCell"/>
</dbReference>
<dbReference type="InterPro" id="IPR037426">
    <property type="entry name" value="SNX9_PX"/>
</dbReference>
<evidence type="ECO:0000256" key="1">
    <source>
        <dbReference type="ARBA" id="ARBA00004156"/>
    </source>
</evidence>
<dbReference type="GO" id="GO:0006897">
    <property type="term" value="P:endocytosis"/>
    <property type="evidence" value="ECO:0007669"/>
    <property type="project" value="InterPro"/>
</dbReference>
<dbReference type="PROSITE" id="PS50195">
    <property type="entry name" value="PX"/>
    <property type="match status" value="1"/>
</dbReference>
<dbReference type="SUPFAM" id="SSF64268">
    <property type="entry name" value="PX domain"/>
    <property type="match status" value="1"/>
</dbReference>
<reference evidence="11" key="1">
    <citation type="submission" date="2025-08" db="UniProtKB">
        <authorList>
            <consortium name="Ensembl"/>
        </authorList>
    </citation>
    <scope>IDENTIFICATION</scope>
</reference>
<name>A0A8C1Y3Q5_CYPCA</name>
<dbReference type="Ensembl" id="ENSCCRT00015093306.1">
    <property type="protein sequence ID" value="ENSCCRP00015090391.1"/>
    <property type="gene ID" value="ENSCCRG00015034798.1"/>
</dbReference>
<dbReference type="InterPro" id="IPR036871">
    <property type="entry name" value="PX_dom_sf"/>
</dbReference>
<comment type="similarity">
    <text evidence="2">Belongs to the sorting nexin family.</text>
</comment>
<dbReference type="SMART" id="SM00312">
    <property type="entry name" value="PX"/>
    <property type="match status" value="1"/>
</dbReference>